<dbReference type="InterPro" id="IPR052344">
    <property type="entry name" value="Transposase-related"/>
</dbReference>
<dbReference type="Pfam" id="PF13817">
    <property type="entry name" value="DDE_Tnp_IS66_C"/>
    <property type="match status" value="1"/>
</dbReference>
<sequence length="234" mass="26239">MEYQPGRGAKYPQAFLKGFKGYLHSDAYSGYVNLAGTISCLCWAHLRRKFVEALPPEAKHPEGAFAAEGVAYCNKLFELEAKLAAHAPKERKEQRLVQEKPVLDAFWSWVETAKGKVLPKSKLGEALNYVRNHKQALMNYLQDGNCVISNNLAENSIRPFSVGRKNWLFSGSPRGAAASATIYSIVETAKANGLNPYKYLVYLLQQLPAVAFRQQPELFDEYLPWSPAVKQHCT</sequence>
<name>A0A4Q9DNW2_9BACL</name>
<dbReference type="NCBIfam" id="NF033517">
    <property type="entry name" value="transpos_IS66"/>
    <property type="match status" value="1"/>
</dbReference>
<protein>
    <submittedName>
        <fullName evidence="3">IS66 family transposase</fullName>
    </submittedName>
</protein>
<dbReference type="PANTHER" id="PTHR33678:SF1">
    <property type="entry name" value="BLL1576 PROTEIN"/>
    <property type="match status" value="1"/>
</dbReference>
<dbReference type="OrthoDB" id="9760067at2"/>
<evidence type="ECO:0000259" key="2">
    <source>
        <dbReference type="Pfam" id="PF13817"/>
    </source>
</evidence>
<dbReference type="EMBL" id="SIRE01000014">
    <property type="protein sequence ID" value="TBL76253.1"/>
    <property type="molecule type" value="Genomic_DNA"/>
</dbReference>
<proteinExistence type="predicted"/>
<reference evidence="3 4" key="1">
    <citation type="submission" date="2019-02" db="EMBL/GenBank/DDBJ databases">
        <title>Paenibacillus sp. nov., isolated from surface-sterilized tissue of Thalictrum simplex L.</title>
        <authorList>
            <person name="Tuo L."/>
        </authorList>
    </citation>
    <scope>NUCLEOTIDE SEQUENCE [LARGE SCALE GENOMIC DNA]</scope>
    <source>
        <strain evidence="3 4">N2SHLJ1</strain>
    </source>
</reference>
<feature type="domain" description="Transposase IS66 C-terminal" evidence="2">
    <location>
        <begin position="184"/>
        <end position="225"/>
    </location>
</feature>
<dbReference type="AlphaFoldDB" id="A0A4Q9DNW2"/>
<evidence type="ECO:0000313" key="4">
    <source>
        <dbReference type="Proteomes" id="UP000293142"/>
    </source>
</evidence>
<gene>
    <name evidence="3" type="ORF">EYB31_19815</name>
</gene>
<dbReference type="InterPro" id="IPR039552">
    <property type="entry name" value="IS66_C"/>
</dbReference>
<accession>A0A4Q9DNW2</accession>
<evidence type="ECO:0000259" key="1">
    <source>
        <dbReference type="Pfam" id="PF03050"/>
    </source>
</evidence>
<feature type="domain" description="Transposase IS66 central" evidence="1">
    <location>
        <begin position="2"/>
        <end position="177"/>
    </location>
</feature>
<comment type="caution">
    <text evidence="3">The sequence shown here is derived from an EMBL/GenBank/DDBJ whole genome shotgun (WGS) entry which is preliminary data.</text>
</comment>
<dbReference type="Pfam" id="PF03050">
    <property type="entry name" value="DDE_Tnp_IS66"/>
    <property type="match status" value="1"/>
</dbReference>
<dbReference type="Proteomes" id="UP000293142">
    <property type="component" value="Unassembled WGS sequence"/>
</dbReference>
<organism evidence="3 4">
    <name type="scientific">Paenibacillus thalictri</name>
    <dbReference type="NCBI Taxonomy" id="2527873"/>
    <lineage>
        <taxon>Bacteria</taxon>
        <taxon>Bacillati</taxon>
        <taxon>Bacillota</taxon>
        <taxon>Bacilli</taxon>
        <taxon>Bacillales</taxon>
        <taxon>Paenibacillaceae</taxon>
        <taxon>Paenibacillus</taxon>
    </lineage>
</organism>
<dbReference type="InterPro" id="IPR004291">
    <property type="entry name" value="Transposase_IS66_central"/>
</dbReference>
<dbReference type="PANTHER" id="PTHR33678">
    <property type="entry name" value="BLL1576 PROTEIN"/>
    <property type="match status" value="1"/>
</dbReference>
<keyword evidence="4" id="KW-1185">Reference proteome</keyword>
<evidence type="ECO:0000313" key="3">
    <source>
        <dbReference type="EMBL" id="TBL76253.1"/>
    </source>
</evidence>